<dbReference type="Proteomes" id="UP001226691">
    <property type="component" value="Unassembled WGS sequence"/>
</dbReference>
<comment type="caution">
    <text evidence="3">The sequence shown here is derived from an EMBL/GenBank/DDBJ whole genome shotgun (WGS) entry which is preliminary data.</text>
</comment>
<evidence type="ECO:0000256" key="1">
    <source>
        <dbReference type="SAM" id="MobiDB-lite"/>
    </source>
</evidence>
<sequence>MGTSRRAPRMQSPAMSGSPGDIHPADRVALRVILAVGLVAGLGLTAMGVFTAITRVLDPARYPVSVLADVPVPLSGGDVIDAQADSVLVHTSGLSPEAVWLLASGDLVGALTLGAVTMSFCVVLWRVVQHQPFHRHMYTAALVAGCSIALGSLLSQGLGGLGQLMAAAELSDALGGVARPGFLFTPLPVVAGLGVLALAYVFRAGNRLQRDTEGLV</sequence>
<keyword evidence="4" id="KW-1185">Reference proteome</keyword>
<keyword evidence="2" id="KW-1133">Transmembrane helix</keyword>
<keyword evidence="2" id="KW-0812">Transmembrane</keyword>
<feature type="transmembrane region" description="Helical" evidence="2">
    <location>
        <begin position="98"/>
        <end position="125"/>
    </location>
</feature>
<evidence type="ECO:0000256" key="2">
    <source>
        <dbReference type="SAM" id="Phobius"/>
    </source>
</evidence>
<feature type="transmembrane region" description="Helical" evidence="2">
    <location>
        <begin position="181"/>
        <end position="202"/>
    </location>
</feature>
<feature type="transmembrane region" description="Helical" evidence="2">
    <location>
        <begin position="32"/>
        <end position="53"/>
    </location>
</feature>
<dbReference type="EMBL" id="JAUTBF010000001">
    <property type="protein sequence ID" value="MDQ1123493.1"/>
    <property type="molecule type" value="Genomic_DNA"/>
</dbReference>
<evidence type="ECO:0000313" key="3">
    <source>
        <dbReference type="EMBL" id="MDQ1123493.1"/>
    </source>
</evidence>
<feature type="region of interest" description="Disordered" evidence="1">
    <location>
        <begin position="1"/>
        <end position="20"/>
    </location>
</feature>
<evidence type="ECO:0008006" key="5">
    <source>
        <dbReference type="Google" id="ProtNLM"/>
    </source>
</evidence>
<keyword evidence="2" id="KW-0472">Membrane</keyword>
<feature type="transmembrane region" description="Helical" evidence="2">
    <location>
        <begin position="137"/>
        <end position="161"/>
    </location>
</feature>
<evidence type="ECO:0000313" key="4">
    <source>
        <dbReference type="Proteomes" id="UP001226691"/>
    </source>
</evidence>
<gene>
    <name evidence="3" type="ORF">QE412_002066</name>
</gene>
<reference evidence="3 4" key="1">
    <citation type="submission" date="2023-07" db="EMBL/GenBank/DDBJ databases">
        <title>Functional and genomic diversity of the sorghum phyllosphere microbiome.</title>
        <authorList>
            <person name="Shade A."/>
        </authorList>
    </citation>
    <scope>NUCLEOTIDE SEQUENCE [LARGE SCALE GENOMIC DNA]</scope>
    <source>
        <strain evidence="3 4">SORGH_AS_1207</strain>
    </source>
</reference>
<accession>A0ABU0TUZ8</accession>
<protein>
    <recommendedName>
        <fullName evidence="5">DUF2975 family protein</fullName>
    </recommendedName>
</protein>
<proteinExistence type="predicted"/>
<name>A0ABU0TUZ8_MICTR</name>
<organism evidence="3 4">
    <name type="scientific">Microbacterium trichothecenolyticum</name>
    <name type="common">Aureobacterium trichothecenolyticum</name>
    <dbReference type="NCBI Taxonomy" id="69370"/>
    <lineage>
        <taxon>Bacteria</taxon>
        <taxon>Bacillati</taxon>
        <taxon>Actinomycetota</taxon>
        <taxon>Actinomycetes</taxon>
        <taxon>Micrococcales</taxon>
        <taxon>Microbacteriaceae</taxon>
        <taxon>Microbacterium</taxon>
    </lineage>
</organism>